<dbReference type="NCBIfam" id="TIGR01326">
    <property type="entry name" value="OAH_OAS_sulfhy"/>
    <property type="match status" value="1"/>
</dbReference>
<gene>
    <name evidence="7" type="primary">mdeA_1</name>
    <name evidence="7" type="ORF">NCTC11088_00499</name>
</gene>
<dbReference type="PANTHER" id="PTHR43797">
    <property type="entry name" value="HOMOCYSTEINE/CYSTEINE SYNTHASE"/>
    <property type="match status" value="1"/>
</dbReference>
<dbReference type="GO" id="GO:0003961">
    <property type="term" value="F:O-acetylhomoserine aminocarboxypropyltransferase activity"/>
    <property type="evidence" value="ECO:0007669"/>
    <property type="project" value="TreeGrafter"/>
</dbReference>
<comment type="cofactor">
    <cofactor evidence="1 6">
        <name>pyridoxal 5'-phosphate</name>
        <dbReference type="ChEBI" id="CHEBI:597326"/>
    </cofactor>
</comment>
<dbReference type="Gene3D" id="3.90.1150.10">
    <property type="entry name" value="Aspartate Aminotransferase, domain 1"/>
    <property type="match status" value="1"/>
</dbReference>
<dbReference type="InterPro" id="IPR015424">
    <property type="entry name" value="PyrdxlP-dep_Trfase"/>
</dbReference>
<dbReference type="SUPFAM" id="SSF53383">
    <property type="entry name" value="PLP-dependent transferases"/>
    <property type="match status" value="1"/>
</dbReference>
<dbReference type="Gene3D" id="3.40.640.10">
    <property type="entry name" value="Type I PLP-dependent aspartate aminotransferase-like (Major domain)"/>
    <property type="match status" value="1"/>
</dbReference>
<evidence type="ECO:0000256" key="6">
    <source>
        <dbReference type="RuleBase" id="RU362118"/>
    </source>
</evidence>
<dbReference type="InterPro" id="IPR015422">
    <property type="entry name" value="PyrdxlP-dep_Trfase_small"/>
</dbReference>
<evidence type="ECO:0000256" key="1">
    <source>
        <dbReference type="ARBA" id="ARBA00001933"/>
    </source>
</evidence>
<dbReference type="InterPro" id="IPR015421">
    <property type="entry name" value="PyrdxlP-dep_Trfase_major"/>
</dbReference>
<dbReference type="EC" id="4.4.1.11" evidence="7"/>
<evidence type="ECO:0000256" key="4">
    <source>
        <dbReference type="ARBA" id="ARBA00022898"/>
    </source>
</evidence>
<dbReference type="InterPro" id="IPR000277">
    <property type="entry name" value="Cys/Met-Metab_PyrdxlP-dep_enz"/>
</dbReference>
<dbReference type="GO" id="GO:0019346">
    <property type="term" value="P:transsulfuration"/>
    <property type="evidence" value="ECO:0007669"/>
    <property type="project" value="InterPro"/>
</dbReference>
<accession>A0A379DBX1</accession>
<dbReference type="CDD" id="cd00614">
    <property type="entry name" value="CGS_like"/>
    <property type="match status" value="1"/>
</dbReference>
<sequence length="423" mass="46401">MTNYLSETLCIQAGYHPKNGESRTVPIVQSTTYKYDNADEVADLFNLKKEGDMYTRISNPTVTALEKKVTALEGGVATVATSSGQQANLISILNICESGDEIIAMDNLYGGTITLLSSTIKKLGITTKFVPLNDFEALEKAINEKTKLIFGETIANPGLEILDLEKISEVAHKHGLPVIIDNTFATPYLCRPFEHGIDIVTHSSTKYLDGHAVAVGGLIVDSGNFDWAKNGYESISAPDPNYHGLSYTETFGKAAYAVKAKVVYIRDFGTPASPMNAFLTNLGIETLALRMDRHSENALKVAKYLNTHEKVEWIHYPGLEDDAYHELAKKYLPKGQSGVISVGIKGGLEKTKQWINNLKLATLVVHVGDVRTHVLHPASMTHRQLSKEALERAGIKENTVRLSVGIENVEDIIADLDQAFKNI</sequence>
<evidence type="ECO:0000313" key="7">
    <source>
        <dbReference type="EMBL" id="SUB74743.1"/>
    </source>
</evidence>
<dbReference type="PIRSF" id="PIRSF001434">
    <property type="entry name" value="CGS"/>
    <property type="match status" value="1"/>
</dbReference>
<evidence type="ECO:0000256" key="2">
    <source>
        <dbReference type="ARBA" id="ARBA00009077"/>
    </source>
</evidence>
<dbReference type="FunFam" id="3.40.640.10:FF:000035">
    <property type="entry name" value="O-succinylhomoserine sulfhydrylase"/>
    <property type="match status" value="1"/>
</dbReference>
<evidence type="ECO:0000256" key="5">
    <source>
        <dbReference type="PIRSR" id="PIRSR001434-2"/>
    </source>
</evidence>
<dbReference type="GO" id="GO:0030170">
    <property type="term" value="F:pyridoxal phosphate binding"/>
    <property type="evidence" value="ECO:0007669"/>
    <property type="project" value="InterPro"/>
</dbReference>
<dbReference type="InterPro" id="IPR006235">
    <property type="entry name" value="OAc-hSer/O-AcSer_sulfhydrylase"/>
</dbReference>
<keyword evidence="7" id="KW-0456">Lyase</keyword>
<dbReference type="EMBL" id="UGTH01000001">
    <property type="protein sequence ID" value="SUB74743.1"/>
    <property type="molecule type" value="Genomic_DNA"/>
</dbReference>
<comment type="similarity">
    <text evidence="2 6">Belongs to the trans-sulfuration enzymes family.</text>
</comment>
<evidence type="ECO:0000256" key="3">
    <source>
        <dbReference type="ARBA" id="ARBA00022679"/>
    </source>
</evidence>
<feature type="modified residue" description="N6-(pyridoxal phosphate)lysine" evidence="5">
    <location>
        <position position="206"/>
    </location>
</feature>
<dbReference type="Proteomes" id="UP000254777">
    <property type="component" value="Unassembled WGS sequence"/>
</dbReference>
<keyword evidence="3" id="KW-0808">Transferase</keyword>
<dbReference type="RefSeq" id="WP_004819077.1">
    <property type="nucleotide sequence ID" value="NZ_UGTH01000001.1"/>
</dbReference>
<dbReference type="AlphaFoldDB" id="A0A379DBX1"/>
<dbReference type="GO" id="GO:0018826">
    <property type="term" value="F:methionine gamma-lyase activity"/>
    <property type="evidence" value="ECO:0007669"/>
    <property type="project" value="UniProtKB-EC"/>
</dbReference>
<dbReference type="Pfam" id="PF01053">
    <property type="entry name" value="Cys_Met_Meta_PP"/>
    <property type="match status" value="1"/>
</dbReference>
<evidence type="ECO:0000313" key="8">
    <source>
        <dbReference type="Proteomes" id="UP000254777"/>
    </source>
</evidence>
<dbReference type="GO" id="GO:0006535">
    <property type="term" value="P:cysteine biosynthetic process from serine"/>
    <property type="evidence" value="ECO:0007669"/>
    <property type="project" value="TreeGrafter"/>
</dbReference>
<proteinExistence type="inferred from homology"/>
<dbReference type="GO" id="GO:0004124">
    <property type="term" value="F:cysteine synthase activity"/>
    <property type="evidence" value="ECO:0007669"/>
    <property type="project" value="TreeGrafter"/>
</dbReference>
<name>A0A379DBX1_9FIRM</name>
<organism evidence="7 8">
    <name type="scientific">Peptoniphilus indolicus</name>
    <dbReference type="NCBI Taxonomy" id="33030"/>
    <lineage>
        <taxon>Bacteria</taxon>
        <taxon>Bacillati</taxon>
        <taxon>Bacillota</taxon>
        <taxon>Tissierellia</taxon>
        <taxon>Tissierellales</taxon>
        <taxon>Peptoniphilaceae</taxon>
        <taxon>Peptoniphilus</taxon>
    </lineage>
</organism>
<dbReference type="GO" id="GO:0005737">
    <property type="term" value="C:cytoplasm"/>
    <property type="evidence" value="ECO:0007669"/>
    <property type="project" value="TreeGrafter"/>
</dbReference>
<keyword evidence="4 5" id="KW-0663">Pyridoxal phosphate</keyword>
<protein>
    <submittedName>
        <fullName evidence="7">Methionine gamma-lyase</fullName>
        <ecNumber evidence="7">4.4.1.11</ecNumber>
    </submittedName>
</protein>
<reference evidence="7 8" key="1">
    <citation type="submission" date="2018-06" db="EMBL/GenBank/DDBJ databases">
        <authorList>
            <consortium name="Pathogen Informatics"/>
            <person name="Doyle S."/>
        </authorList>
    </citation>
    <scope>NUCLEOTIDE SEQUENCE [LARGE SCALE GENOMIC DNA]</scope>
    <source>
        <strain evidence="7 8">NCTC11088</strain>
    </source>
</reference>
<dbReference type="PANTHER" id="PTHR43797:SF3">
    <property type="entry name" value="O-ACETYLHOMOSERINE SULFHYDRYLASE"/>
    <property type="match status" value="1"/>
</dbReference>
<dbReference type="GO" id="GO:0071269">
    <property type="term" value="P:L-homocysteine biosynthetic process"/>
    <property type="evidence" value="ECO:0007669"/>
    <property type="project" value="TreeGrafter"/>
</dbReference>